<evidence type="ECO:0000313" key="3">
    <source>
        <dbReference type="Proteomes" id="UP000199136"/>
    </source>
</evidence>
<feature type="transmembrane region" description="Helical" evidence="1">
    <location>
        <begin position="68"/>
        <end position="89"/>
    </location>
</feature>
<name>A0A1I5VT01_9LACT</name>
<evidence type="ECO:0000256" key="1">
    <source>
        <dbReference type="SAM" id="Phobius"/>
    </source>
</evidence>
<proteinExistence type="predicted"/>
<dbReference type="EMBL" id="FOXW01000002">
    <property type="protein sequence ID" value="SFQ10407.1"/>
    <property type="molecule type" value="Genomic_DNA"/>
</dbReference>
<dbReference type="AlphaFoldDB" id="A0A1I5VT01"/>
<keyword evidence="1" id="KW-0812">Transmembrane</keyword>
<keyword evidence="3" id="KW-1185">Reference proteome</keyword>
<keyword evidence="1" id="KW-0472">Membrane</keyword>
<reference evidence="2 3" key="1">
    <citation type="submission" date="2016-10" db="EMBL/GenBank/DDBJ databases">
        <authorList>
            <person name="de Groot N.N."/>
        </authorList>
    </citation>
    <scope>NUCLEOTIDE SEQUENCE [LARGE SCALE GENOMIC DNA]</scope>
    <source>
        <strain evidence="2 3">DSM 20581</strain>
    </source>
</reference>
<organism evidence="2 3">
    <name type="scientific">Desemzia incerta</name>
    <dbReference type="NCBI Taxonomy" id="82801"/>
    <lineage>
        <taxon>Bacteria</taxon>
        <taxon>Bacillati</taxon>
        <taxon>Bacillota</taxon>
        <taxon>Bacilli</taxon>
        <taxon>Lactobacillales</taxon>
        <taxon>Carnobacteriaceae</taxon>
        <taxon>Desemzia</taxon>
    </lineage>
</organism>
<dbReference type="RefSeq" id="WP_092479641.1">
    <property type="nucleotide sequence ID" value="NZ_FOXW01000002.1"/>
</dbReference>
<protein>
    <recommendedName>
        <fullName evidence="4">DUF3784 domain-containing protein</fullName>
    </recommendedName>
</protein>
<accession>A0A1I5VT01</accession>
<evidence type="ECO:0008006" key="4">
    <source>
        <dbReference type="Google" id="ProtNLM"/>
    </source>
</evidence>
<evidence type="ECO:0000313" key="2">
    <source>
        <dbReference type="EMBL" id="SFQ10407.1"/>
    </source>
</evidence>
<feature type="transmembrane region" description="Helical" evidence="1">
    <location>
        <begin position="44"/>
        <end position="62"/>
    </location>
</feature>
<dbReference type="Proteomes" id="UP000199136">
    <property type="component" value="Unassembled WGS sequence"/>
</dbReference>
<sequence length="93" mass="10708">MLLSILFVIFAVLLLYTAYFFLTMKAQVFLYYKSSDASEKTKPIFMGFGIGFLLCGLFSLYLAFFYTIIQAFVFLGIVMVLILSFLIYLNKSM</sequence>
<gene>
    <name evidence="2" type="ORF">SAMN04488506_0563</name>
</gene>
<keyword evidence="1" id="KW-1133">Transmembrane helix</keyword>
<feature type="transmembrane region" description="Helical" evidence="1">
    <location>
        <begin position="6"/>
        <end position="32"/>
    </location>
</feature>